<keyword evidence="3" id="KW-1185">Reference proteome</keyword>
<dbReference type="EMBL" id="CAQQ02052986">
    <property type="status" value="NOT_ANNOTATED_CDS"/>
    <property type="molecule type" value="Genomic_DNA"/>
</dbReference>
<dbReference type="HOGENOM" id="CLU_2253096_0_0_1"/>
<reference evidence="3" key="1">
    <citation type="submission" date="2013-02" db="EMBL/GenBank/DDBJ databases">
        <authorList>
            <person name="Hughes D."/>
        </authorList>
    </citation>
    <scope>NUCLEOTIDE SEQUENCE</scope>
    <source>
        <strain>Durham</strain>
        <strain evidence="3">NC isolate 2 -- Noor lab</strain>
    </source>
</reference>
<sequence>MIAGLPEKFEPMIMSIEYSGVIISGDSIKRKLLQDVKSEDTAMALYSGHNKKNSTTSKADKPKPEEKEMNSSERKADLEKKNEYQDICSKSVEVAFHGDRRNDL</sequence>
<dbReference type="Proteomes" id="UP000015102">
    <property type="component" value="Unassembled WGS sequence"/>
</dbReference>
<proteinExistence type="predicted"/>
<organism evidence="2 3">
    <name type="scientific">Megaselia scalaris</name>
    <name type="common">Humpbacked fly</name>
    <name type="synonym">Phora scalaris</name>
    <dbReference type="NCBI Taxonomy" id="36166"/>
    <lineage>
        <taxon>Eukaryota</taxon>
        <taxon>Metazoa</taxon>
        <taxon>Ecdysozoa</taxon>
        <taxon>Arthropoda</taxon>
        <taxon>Hexapoda</taxon>
        <taxon>Insecta</taxon>
        <taxon>Pterygota</taxon>
        <taxon>Neoptera</taxon>
        <taxon>Endopterygota</taxon>
        <taxon>Diptera</taxon>
        <taxon>Brachycera</taxon>
        <taxon>Muscomorpha</taxon>
        <taxon>Platypezoidea</taxon>
        <taxon>Phoridae</taxon>
        <taxon>Megaseliini</taxon>
        <taxon>Megaselia</taxon>
    </lineage>
</organism>
<accession>T1GBT3</accession>
<protein>
    <submittedName>
        <fullName evidence="2">Uncharacterized protein</fullName>
    </submittedName>
</protein>
<evidence type="ECO:0000256" key="1">
    <source>
        <dbReference type="SAM" id="MobiDB-lite"/>
    </source>
</evidence>
<name>T1GBT3_MEGSC</name>
<dbReference type="AlphaFoldDB" id="T1GBT3"/>
<evidence type="ECO:0000313" key="2">
    <source>
        <dbReference type="EnsemblMetazoa" id="MESCA000721-PA"/>
    </source>
</evidence>
<evidence type="ECO:0000313" key="3">
    <source>
        <dbReference type="Proteomes" id="UP000015102"/>
    </source>
</evidence>
<feature type="compositionally biased region" description="Basic and acidic residues" evidence="1">
    <location>
        <begin position="58"/>
        <end position="82"/>
    </location>
</feature>
<feature type="region of interest" description="Disordered" evidence="1">
    <location>
        <begin position="44"/>
        <end position="82"/>
    </location>
</feature>
<reference evidence="2" key="2">
    <citation type="submission" date="2015-06" db="UniProtKB">
        <authorList>
            <consortium name="EnsemblMetazoa"/>
        </authorList>
    </citation>
    <scope>IDENTIFICATION</scope>
</reference>
<dbReference type="EnsemblMetazoa" id="MESCA000721-RA">
    <property type="protein sequence ID" value="MESCA000721-PA"/>
    <property type="gene ID" value="MESCA000721"/>
</dbReference>